<keyword evidence="10" id="KW-1185">Reference proteome</keyword>
<evidence type="ECO:0000256" key="2">
    <source>
        <dbReference type="ARBA" id="ARBA00022670"/>
    </source>
</evidence>
<organism evidence="9 10">
    <name type="scientific">Qipengyuania citrea</name>
    <dbReference type="NCBI Taxonomy" id="225971"/>
    <lineage>
        <taxon>Bacteria</taxon>
        <taxon>Pseudomonadati</taxon>
        <taxon>Pseudomonadota</taxon>
        <taxon>Alphaproteobacteria</taxon>
        <taxon>Sphingomonadales</taxon>
        <taxon>Erythrobacteraceae</taxon>
        <taxon>Qipengyuania</taxon>
    </lineage>
</organism>
<keyword evidence="3" id="KW-0479">Metal-binding</keyword>
<keyword evidence="6" id="KW-0862">Zinc</keyword>
<dbReference type="InterPro" id="IPR045175">
    <property type="entry name" value="M28_fam"/>
</dbReference>
<keyword evidence="4 7" id="KW-0732">Signal</keyword>
<dbReference type="SUPFAM" id="SSF53187">
    <property type="entry name" value="Zn-dependent exopeptidases"/>
    <property type="match status" value="1"/>
</dbReference>
<accession>A0ABY4UAF9</accession>
<dbReference type="PROSITE" id="PS51257">
    <property type="entry name" value="PROKAR_LIPOPROTEIN"/>
    <property type="match status" value="1"/>
</dbReference>
<geneLocation type="plasmid" evidence="9 10">
    <name>plas1</name>
</geneLocation>
<dbReference type="Gene3D" id="3.50.30.30">
    <property type="match status" value="1"/>
</dbReference>
<dbReference type="InterPro" id="IPR007484">
    <property type="entry name" value="Peptidase_M28"/>
</dbReference>
<keyword evidence="9" id="KW-0614">Plasmid</keyword>
<dbReference type="Proteomes" id="UP001056619">
    <property type="component" value="Plasmid plas1"/>
</dbReference>
<sequence>MKRFTIGAAAALLLSACSMGQDVESPDAALDLPDVADGTLSEETMKRVTERLSSDEFEGRAPGTAGEEKTIAYLIEEFGKAGLEPGNNGSWVQDVPLVEITGKDFAPLTISGGDNGDIKLNYATDWVGATYREDVETKLDDSELVFVGYGINAPEKGWNDYEGLDMKGKTAVILVNDPDFGAETLDGPFNGKAMTYYGRWTYKYEEAGRQGAAAAIIIHDTEPAAYGWNVVESSWSGPQAYADRGDNPPPMTKLNGWVQKEKAREILAAAGQDLDDLMAAARKDDFKAVPLGLKASTSFRNDIRTFASKNVIGILPGSERPDEYVMHTAHWDHLGRCTPAPDGDDICNGAVDNATGTAALVALAEAHAKAGPTKRSLVFLAVTAEESGLLGADYYAANPVFPLNKTVGGINMDAFLVAGPAKDVTVVGPGKSQLDLFLDKALMSDDRVTTPNPNPEAGYYYRSDHFAFAKRGVPMLYLDGGEDLVDGGKEAGAAVQADYRDNRYHGPKDEYDPNWDWSGVMADLRLFYRIGRMLGDSTSWPNWVEGDEFKATRDEDCAVDGALCGTPEAP</sequence>
<dbReference type="PANTHER" id="PTHR12147:SF56">
    <property type="entry name" value="AMINOPEPTIDASE YDR415C-RELATED"/>
    <property type="match status" value="1"/>
</dbReference>
<dbReference type="Gene3D" id="3.40.630.10">
    <property type="entry name" value="Zn peptidases"/>
    <property type="match status" value="1"/>
</dbReference>
<protein>
    <submittedName>
        <fullName evidence="9">M28 family metallopeptidase</fullName>
    </submittedName>
</protein>
<gene>
    <name evidence="9" type="ORF">NCF85_16405</name>
</gene>
<evidence type="ECO:0000256" key="6">
    <source>
        <dbReference type="ARBA" id="ARBA00022833"/>
    </source>
</evidence>
<evidence type="ECO:0000313" key="10">
    <source>
        <dbReference type="Proteomes" id="UP001056619"/>
    </source>
</evidence>
<dbReference type="RefSeq" id="WP_301643205.1">
    <property type="nucleotide sequence ID" value="NZ_CP098495.1"/>
</dbReference>
<keyword evidence="2" id="KW-0645">Protease</keyword>
<dbReference type="EMBL" id="CP098495">
    <property type="protein sequence ID" value="USA63063.1"/>
    <property type="molecule type" value="Genomic_DNA"/>
</dbReference>
<dbReference type="CDD" id="cd04821">
    <property type="entry name" value="PA_M28_1_2"/>
    <property type="match status" value="1"/>
</dbReference>
<dbReference type="SUPFAM" id="SSF52025">
    <property type="entry name" value="PA domain"/>
    <property type="match status" value="1"/>
</dbReference>
<feature type="chain" id="PRO_5046486399" evidence="7">
    <location>
        <begin position="21"/>
        <end position="570"/>
    </location>
</feature>
<evidence type="ECO:0000313" key="9">
    <source>
        <dbReference type="EMBL" id="USA63063.1"/>
    </source>
</evidence>
<keyword evidence="1" id="KW-0031">Aminopeptidase</keyword>
<keyword evidence="5" id="KW-0378">Hydrolase</keyword>
<evidence type="ECO:0000259" key="8">
    <source>
        <dbReference type="Pfam" id="PF04389"/>
    </source>
</evidence>
<evidence type="ECO:0000256" key="3">
    <source>
        <dbReference type="ARBA" id="ARBA00022723"/>
    </source>
</evidence>
<evidence type="ECO:0000256" key="4">
    <source>
        <dbReference type="ARBA" id="ARBA00022729"/>
    </source>
</evidence>
<dbReference type="Pfam" id="PF04389">
    <property type="entry name" value="Peptidase_M28"/>
    <property type="match status" value="1"/>
</dbReference>
<evidence type="ECO:0000256" key="7">
    <source>
        <dbReference type="SAM" id="SignalP"/>
    </source>
</evidence>
<reference evidence="9 10" key="1">
    <citation type="submission" date="2022-06" db="EMBL/GenBank/DDBJ databases">
        <authorList>
            <person name="Liu G."/>
        </authorList>
    </citation>
    <scope>NUCLEOTIDE SEQUENCE [LARGE SCALE GENOMIC DNA]</scope>
    <source>
        <strain evidence="9 10">E4</strain>
        <plasmid evidence="9 10">plas1</plasmid>
    </source>
</reference>
<dbReference type="InterPro" id="IPR046450">
    <property type="entry name" value="PA_dom_sf"/>
</dbReference>
<evidence type="ECO:0000256" key="5">
    <source>
        <dbReference type="ARBA" id="ARBA00022801"/>
    </source>
</evidence>
<feature type="domain" description="Peptidase M28" evidence="8">
    <location>
        <begin position="310"/>
        <end position="523"/>
    </location>
</feature>
<dbReference type="PANTHER" id="PTHR12147">
    <property type="entry name" value="METALLOPEPTIDASE M28 FAMILY MEMBER"/>
    <property type="match status" value="1"/>
</dbReference>
<name>A0ABY4UAF9_9SPHN</name>
<dbReference type="CDD" id="cd05660">
    <property type="entry name" value="M28_like_PA"/>
    <property type="match status" value="1"/>
</dbReference>
<evidence type="ECO:0000256" key="1">
    <source>
        <dbReference type="ARBA" id="ARBA00022438"/>
    </source>
</evidence>
<proteinExistence type="predicted"/>
<feature type="signal peptide" evidence="7">
    <location>
        <begin position="1"/>
        <end position="20"/>
    </location>
</feature>